<dbReference type="Pfam" id="PF00583">
    <property type="entry name" value="Acetyltransf_1"/>
    <property type="match status" value="1"/>
</dbReference>
<reference evidence="4" key="1">
    <citation type="submission" date="2022-07" db="EMBL/GenBank/DDBJ databases">
        <authorList>
            <person name="Li W.-J."/>
            <person name="Deng Q.-Q."/>
        </authorList>
    </citation>
    <scope>NUCLEOTIDE SEQUENCE</scope>
    <source>
        <strain evidence="4">SYSU M60031</strain>
    </source>
</reference>
<evidence type="ECO:0000313" key="5">
    <source>
        <dbReference type="Proteomes" id="UP001156102"/>
    </source>
</evidence>
<dbReference type="AlphaFoldDB" id="A0AA41X887"/>
<dbReference type="RefSeq" id="WP_254760528.1">
    <property type="nucleotide sequence ID" value="NZ_JANCLT010000013.1"/>
</dbReference>
<accession>A0AA41X887</accession>
<keyword evidence="2" id="KW-0012">Acyltransferase</keyword>
<dbReference type="EMBL" id="JANCLT010000013">
    <property type="protein sequence ID" value="MCP8970607.1"/>
    <property type="molecule type" value="Genomic_DNA"/>
</dbReference>
<evidence type="ECO:0000256" key="1">
    <source>
        <dbReference type="ARBA" id="ARBA00022679"/>
    </source>
</evidence>
<dbReference type="Gene3D" id="3.40.630.30">
    <property type="match status" value="1"/>
</dbReference>
<dbReference type="InterPro" id="IPR000182">
    <property type="entry name" value="GNAT_dom"/>
</dbReference>
<name>A0AA41X887_9BACI</name>
<feature type="domain" description="N-acetyltransferase" evidence="3">
    <location>
        <begin position="2"/>
        <end position="170"/>
    </location>
</feature>
<keyword evidence="1" id="KW-0808">Transferase</keyword>
<proteinExistence type="predicted"/>
<dbReference type="PANTHER" id="PTHR43420">
    <property type="entry name" value="ACETYLTRANSFERASE"/>
    <property type="match status" value="1"/>
</dbReference>
<keyword evidence="5" id="KW-1185">Reference proteome</keyword>
<dbReference type="CDD" id="cd04301">
    <property type="entry name" value="NAT_SF"/>
    <property type="match status" value="1"/>
</dbReference>
<gene>
    <name evidence="4" type="ORF">NK662_18990</name>
</gene>
<evidence type="ECO:0000256" key="2">
    <source>
        <dbReference type="ARBA" id="ARBA00023315"/>
    </source>
</evidence>
<dbReference type="InterPro" id="IPR016181">
    <property type="entry name" value="Acyl_CoA_acyltransferase"/>
</dbReference>
<evidence type="ECO:0000259" key="3">
    <source>
        <dbReference type="PROSITE" id="PS51186"/>
    </source>
</evidence>
<dbReference type="PROSITE" id="PS51186">
    <property type="entry name" value="GNAT"/>
    <property type="match status" value="1"/>
</dbReference>
<protein>
    <submittedName>
        <fullName evidence="4">GNAT family N-acetyltransferase</fullName>
    </submittedName>
</protein>
<evidence type="ECO:0000313" key="4">
    <source>
        <dbReference type="EMBL" id="MCP8970607.1"/>
    </source>
</evidence>
<dbReference type="Proteomes" id="UP001156102">
    <property type="component" value="Unassembled WGS sequence"/>
</dbReference>
<dbReference type="SUPFAM" id="SSF55729">
    <property type="entry name" value="Acyl-CoA N-acyltransferases (Nat)"/>
    <property type="match status" value="1"/>
</dbReference>
<sequence>MLTLQPADEAVLEELTNMYDRCKAHLLANGIFQWDDSYPNREFISFYLEEKDLYTLCDGEILLGAVVLNEWQSPQYKGIIWEHEDGPVLCIHMLALDPLHQGKGYGQAALLALEDWAREKGYKSIRLDAFSQNRAAVRLYEKNGYEDRGAVYFDSKPVPYNWYGCYEKQL</sequence>
<dbReference type="GO" id="GO:0016747">
    <property type="term" value="F:acyltransferase activity, transferring groups other than amino-acyl groups"/>
    <property type="evidence" value="ECO:0007669"/>
    <property type="project" value="InterPro"/>
</dbReference>
<comment type="caution">
    <text evidence="4">The sequence shown here is derived from an EMBL/GenBank/DDBJ whole genome shotgun (WGS) entry which is preliminary data.</text>
</comment>
<organism evidence="4 5">
    <name type="scientific">Ectobacillus ponti</name>
    <dbReference type="NCBI Taxonomy" id="2961894"/>
    <lineage>
        <taxon>Bacteria</taxon>
        <taxon>Bacillati</taxon>
        <taxon>Bacillota</taxon>
        <taxon>Bacilli</taxon>
        <taxon>Bacillales</taxon>
        <taxon>Bacillaceae</taxon>
        <taxon>Ectobacillus</taxon>
    </lineage>
</organism>
<dbReference type="InterPro" id="IPR050680">
    <property type="entry name" value="YpeA/RimI_acetyltransf"/>
</dbReference>